<evidence type="ECO:0000313" key="2">
    <source>
        <dbReference type="EMBL" id="CAD8564839.1"/>
    </source>
</evidence>
<feature type="region of interest" description="Disordered" evidence="1">
    <location>
        <begin position="233"/>
        <end position="274"/>
    </location>
</feature>
<feature type="compositionally biased region" description="Low complexity" evidence="1">
    <location>
        <begin position="410"/>
        <end position="424"/>
    </location>
</feature>
<protein>
    <submittedName>
        <fullName evidence="2">Uncharacterized protein</fullName>
    </submittedName>
</protein>
<accession>A0A6U1N1G0</accession>
<dbReference type="EMBL" id="HBET01013637">
    <property type="protein sequence ID" value="CAD8564849.1"/>
    <property type="molecule type" value="Transcribed_RNA"/>
</dbReference>
<organism evidence="2">
    <name type="scientific">Cafeteria roenbergensis</name>
    <name type="common">Marine flagellate</name>
    <dbReference type="NCBI Taxonomy" id="33653"/>
    <lineage>
        <taxon>Eukaryota</taxon>
        <taxon>Sar</taxon>
        <taxon>Stramenopiles</taxon>
        <taxon>Bigyra</taxon>
        <taxon>Opalozoa</taxon>
        <taxon>Bicosoecida</taxon>
        <taxon>Cafeteriaceae</taxon>
        <taxon>Cafeteria</taxon>
    </lineage>
</organism>
<gene>
    <name evidence="2" type="ORF">CROE0942_LOCUS9217</name>
    <name evidence="3" type="ORF">CROE0942_LOCUS9227</name>
</gene>
<reference evidence="2" key="1">
    <citation type="submission" date="2021-01" db="EMBL/GenBank/DDBJ databases">
        <authorList>
            <person name="Corre E."/>
            <person name="Pelletier E."/>
            <person name="Niang G."/>
            <person name="Scheremetjew M."/>
            <person name="Finn R."/>
            <person name="Kale V."/>
            <person name="Holt S."/>
            <person name="Cochrane G."/>
            <person name="Meng A."/>
            <person name="Brown T."/>
            <person name="Cohen L."/>
        </authorList>
    </citation>
    <scope>NUCLEOTIDE SEQUENCE</scope>
    <source>
        <strain evidence="2">E4-10</strain>
    </source>
</reference>
<name>A0A6U1N1G0_CAFRO</name>
<feature type="region of interest" description="Disordered" evidence="1">
    <location>
        <begin position="1"/>
        <end position="128"/>
    </location>
</feature>
<feature type="compositionally biased region" description="Low complexity" evidence="1">
    <location>
        <begin position="694"/>
        <end position="707"/>
    </location>
</feature>
<feature type="compositionally biased region" description="Basic and acidic residues" evidence="1">
    <location>
        <begin position="7"/>
        <end position="16"/>
    </location>
</feature>
<dbReference type="SUPFAM" id="SSF54518">
    <property type="entry name" value="Tubby C-terminal domain-like"/>
    <property type="match status" value="1"/>
</dbReference>
<feature type="compositionally biased region" description="Low complexity" evidence="1">
    <location>
        <begin position="778"/>
        <end position="795"/>
    </location>
</feature>
<dbReference type="EMBL" id="HBET01013626">
    <property type="protein sequence ID" value="CAD8564839.1"/>
    <property type="molecule type" value="Transcribed_RNA"/>
</dbReference>
<feature type="compositionally biased region" description="Gly residues" evidence="1">
    <location>
        <begin position="24"/>
        <end position="33"/>
    </location>
</feature>
<dbReference type="InterPro" id="IPR025659">
    <property type="entry name" value="Tubby-like_C"/>
</dbReference>
<dbReference type="AlphaFoldDB" id="A0A6U1N1G0"/>
<feature type="compositionally biased region" description="Low complexity" evidence="1">
    <location>
        <begin position="390"/>
        <end position="400"/>
    </location>
</feature>
<evidence type="ECO:0000313" key="3">
    <source>
        <dbReference type="EMBL" id="CAD8564849.1"/>
    </source>
</evidence>
<evidence type="ECO:0000256" key="1">
    <source>
        <dbReference type="SAM" id="MobiDB-lite"/>
    </source>
</evidence>
<sequence length="1104" mass="111160">MSLAARPAREGSDVGRPEVAAAQGGAGEGFSHGGGHDASSAVLAALEGLNSAVSTRSSEGPADSDDEMDQARPSRRPRVPASVVGAESIGSKAGVTTSEERPGQPAAEGGRRPRLESHPSALLPPLGQPLGGRQLFGWPSSASLWDTGDKPGSTHLILRVERSEAPASVGGTLVTAFLATPTDWSCRASSAKYERQRQALRLRAQAVAAGESRHELPPGGPSVMMAWLPPKPRASTMSRLSHSSNGTASPRHSAAAAETPRSAAPGAACSGPGGFTAEQHSSGRFFVGLGHQAAAAASQATPVAWLLDARWADRSERLLAVAWLARAVRARRNARPAATDSLESQLDALEAAAAAAAGGACDQTSVRALQLCPAARLLGTVATLGGASGPPGAARPVSSSTAAPARKESAATPTSAGSGASASGLGAPPPTWIASGAFAPASLAYDIPPLARARAALAEGGGARLRTAPPPARLLGSLGCLRAPDGGTGAARAADPLADVASAVALSVWPRCPHGDVSFDPALPVVEAGVFSSDAQTAGEAAARAVLAAASSASPVVLTSRSDDMALDAGASSDGGSVREAPLGSRSLRVMVSPTLPIRPQGTSLPSGAATADGGRGSGAISTGQLSTRGGADPVGGAAFWEELDDAGTGDGSTSCTTESEEPHSGRRSARSTRESDSAAGVPIAHAARRRTRAASSAGVGAPSAPGEPRDQDSPGSSGRDELSPLPGGGRKLVRAGDIATAQPDNAESSGSDSDLTQSRRRRDEPGKFGSAADLPARHGGPTAPAARAAVQAGARPGRLRIGSDGALGVGLAKPPSGAATAKAAARRRKLLGGLAQEESASGHAMRPWAAWDTPPSAGLAAAAGEFTLMAVASTRRAGGMPPLGWSTPRSLACALVQPADLEAADEAAERLARHPAFATQAVAGAASAAAVANLLGHHCSALEWETASDGQFARVLRDELLRRSAFPGASPEAASPLGSADGSPRAGLPSWRAVMLHSALPKRISNPKMRPSGPKTDGGYVDYAGYISEASQKNAQFSTDPLPTDQAVLREGYGRKGAGLPLAAIATVNMQFGRRGDAEFHLAVRAPWSPLQGFAFAVMQLLR</sequence>
<feature type="compositionally biased region" description="Low complexity" evidence="1">
    <location>
        <begin position="254"/>
        <end position="270"/>
    </location>
</feature>
<dbReference type="Gene3D" id="3.20.90.10">
    <property type="entry name" value="Tubby Protein, Chain A"/>
    <property type="match status" value="1"/>
</dbReference>
<feature type="region of interest" description="Disordered" evidence="1">
    <location>
        <begin position="568"/>
        <end position="795"/>
    </location>
</feature>
<feature type="compositionally biased region" description="Basic and acidic residues" evidence="1">
    <location>
        <begin position="708"/>
        <end position="723"/>
    </location>
</feature>
<feature type="compositionally biased region" description="Polar residues" evidence="1">
    <location>
        <begin position="743"/>
        <end position="757"/>
    </location>
</feature>
<feature type="compositionally biased region" description="Polar residues" evidence="1">
    <location>
        <begin position="235"/>
        <end position="250"/>
    </location>
</feature>
<feature type="region of interest" description="Disordered" evidence="1">
    <location>
        <begin position="387"/>
        <end position="424"/>
    </location>
</feature>
<proteinExistence type="predicted"/>